<evidence type="ECO:0000256" key="8">
    <source>
        <dbReference type="SAM" id="Phobius"/>
    </source>
</evidence>
<dbReference type="InParanoid" id="A0A7M7SZT1"/>
<evidence type="ECO:0000313" key="14">
    <source>
        <dbReference type="Proteomes" id="UP000007110"/>
    </source>
</evidence>
<dbReference type="SMART" id="SM00200">
    <property type="entry name" value="SEA"/>
    <property type="match status" value="2"/>
</dbReference>
<feature type="compositionally biased region" description="Polar residues" evidence="7">
    <location>
        <begin position="1756"/>
        <end position="1785"/>
    </location>
</feature>
<dbReference type="InterPro" id="IPR035976">
    <property type="entry name" value="Sushi/SCR/CCP_sf"/>
</dbReference>
<feature type="region of interest" description="Disordered" evidence="7">
    <location>
        <begin position="881"/>
        <end position="937"/>
    </location>
</feature>
<feature type="compositionally biased region" description="Basic and acidic residues" evidence="7">
    <location>
        <begin position="1509"/>
        <end position="1523"/>
    </location>
</feature>
<comment type="subcellular location">
    <subcellularLocation>
        <location evidence="1">Virion</location>
    </subcellularLocation>
</comment>
<feature type="region of interest" description="Disordered" evidence="7">
    <location>
        <begin position="1756"/>
        <end position="1805"/>
    </location>
</feature>
<feature type="compositionally biased region" description="Polar residues" evidence="7">
    <location>
        <begin position="1362"/>
        <end position="1378"/>
    </location>
</feature>
<evidence type="ECO:0000259" key="10">
    <source>
        <dbReference type="PROSITE" id="PS50024"/>
    </source>
</evidence>
<dbReference type="EnsemblMetazoa" id="XM_030987564">
    <property type="protein sequence ID" value="XP_030843424"/>
    <property type="gene ID" value="LOC100889521"/>
</dbReference>
<feature type="compositionally biased region" description="Basic and acidic residues" evidence="7">
    <location>
        <begin position="711"/>
        <end position="728"/>
    </location>
</feature>
<feature type="region of interest" description="Disordered" evidence="7">
    <location>
        <begin position="1662"/>
        <end position="1687"/>
    </location>
</feature>
<evidence type="ECO:0000259" key="12">
    <source>
        <dbReference type="PROSITE" id="PS50923"/>
    </source>
</evidence>
<dbReference type="PROSITE" id="PS50024">
    <property type="entry name" value="SEA"/>
    <property type="match status" value="2"/>
</dbReference>
<dbReference type="Pfam" id="PF01390">
    <property type="entry name" value="SEA"/>
    <property type="match status" value="1"/>
</dbReference>
<feature type="region of interest" description="Disordered" evidence="7">
    <location>
        <begin position="1066"/>
        <end position="1137"/>
    </location>
</feature>
<dbReference type="InterPro" id="IPR000436">
    <property type="entry name" value="Sushi_SCR_CCP_dom"/>
</dbReference>
<evidence type="ECO:0000256" key="6">
    <source>
        <dbReference type="PROSITE-ProRule" id="PRU00302"/>
    </source>
</evidence>
<reference evidence="14" key="1">
    <citation type="submission" date="2015-02" db="EMBL/GenBank/DDBJ databases">
        <title>Genome sequencing for Strongylocentrotus purpuratus.</title>
        <authorList>
            <person name="Murali S."/>
            <person name="Liu Y."/>
            <person name="Vee V."/>
            <person name="English A."/>
            <person name="Wang M."/>
            <person name="Skinner E."/>
            <person name="Han Y."/>
            <person name="Muzny D.M."/>
            <person name="Worley K.C."/>
            <person name="Gibbs R.A."/>
        </authorList>
    </citation>
    <scope>NUCLEOTIDE SEQUENCE</scope>
</reference>
<dbReference type="InterPro" id="IPR000082">
    <property type="entry name" value="SEA_dom"/>
</dbReference>
<feature type="region of interest" description="Disordered" evidence="7">
    <location>
        <begin position="711"/>
        <end position="747"/>
    </location>
</feature>
<dbReference type="GeneID" id="100889521"/>
<proteinExistence type="predicted"/>
<evidence type="ECO:0000259" key="11">
    <source>
        <dbReference type="PROSITE" id="PS50026"/>
    </source>
</evidence>
<dbReference type="SUPFAM" id="SSF57535">
    <property type="entry name" value="Complement control module/SCR domain"/>
    <property type="match status" value="2"/>
</dbReference>
<feature type="compositionally biased region" description="Polar residues" evidence="7">
    <location>
        <begin position="731"/>
        <end position="747"/>
    </location>
</feature>
<evidence type="ECO:0000256" key="9">
    <source>
        <dbReference type="SAM" id="SignalP"/>
    </source>
</evidence>
<keyword evidence="2 6" id="KW-0768">Sushi</keyword>
<evidence type="ECO:0000256" key="2">
    <source>
        <dbReference type="ARBA" id="ARBA00022659"/>
    </source>
</evidence>
<evidence type="ECO:0000313" key="13">
    <source>
        <dbReference type="EnsemblMetazoa" id="XP_030843424"/>
    </source>
</evidence>
<keyword evidence="8" id="KW-0472">Membrane</keyword>
<dbReference type="CDD" id="cd00033">
    <property type="entry name" value="CCP"/>
    <property type="match status" value="1"/>
</dbReference>
<feature type="compositionally biased region" description="Low complexity" evidence="7">
    <location>
        <begin position="1524"/>
        <end position="1533"/>
    </location>
</feature>
<feature type="domain" description="SEA" evidence="10">
    <location>
        <begin position="1837"/>
        <end position="1957"/>
    </location>
</feature>
<feature type="region of interest" description="Disordered" evidence="7">
    <location>
        <begin position="1362"/>
        <end position="1383"/>
    </location>
</feature>
<feature type="region of interest" description="Disordered" evidence="7">
    <location>
        <begin position="813"/>
        <end position="850"/>
    </location>
</feature>
<feature type="signal peptide" evidence="9">
    <location>
        <begin position="1"/>
        <end position="27"/>
    </location>
</feature>
<dbReference type="PROSITE" id="PS51257">
    <property type="entry name" value="PROKAR_LIPOPROTEIN"/>
    <property type="match status" value="1"/>
</dbReference>
<reference evidence="13" key="2">
    <citation type="submission" date="2021-01" db="UniProtKB">
        <authorList>
            <consortium name="EnsemblMetazoa"/>
        </authorList>
    </citation>
    <scope>IDENTIFICATION</scope>
</reference>
<dbReference type="PANTHER" id="PTHR45785">
    <property type="entry name" value="COMPLEMENT FACTOR H-RELATED"/>
    <property type="match status" value="1"/>
</dbReference>
<dbReference type="PROSITE" id="PS50923">
    <property type="entry name" value="SUSHI"/>
    <property type="match status" value="3"/>
</dbReference>
<dbReference type="Gene3D" id="2.10.25.10">
    <property type="entry name" value="Laminin"/>
    <property type="match status" value="1"/>
</dbReference>
<keyword evidence="14" id="KW-1185">Reference proteome</keyword>
<dbReference type="InterPro" id="IPR036364">
    <property type="entry name" value="SEA_dom_sf"/>
</dbReference>
<dbReference type="SMART" id="SM00032">
    <property type="entry name" value="CCP"/>
    <property type="match status" value="6"/>
</dbReference>
<keyword evidence="5" id="KW-0245">EGF-like domain</keyword>
<feature type="compositionally biased region" description="Polar residues" evidence="7">
    <location>
        <begin position="884"/>
        <end position="937"/>
    </location>
</feature>
<evidence type="ECO:0000256" key="3">
    <source>
        <dbReference type="ARBA" id="ARBA00022729"/>
    </source>
</evidence>
<feature type="transmembrane region" description="Helical" evidence="8">
    <location>
        <begin position="2024"/>
        <end position="2051"/>
    </location>
</feature>
<feature type="chain" id="PRO_5029657171" evidence="9">
    <location>
        <begin position="28"/>
        <end position="2103"/>
    </location>
</feature>
<feature type="compositionally biased region" description="Polar residues" evidence="7">
    <location>
        <begin position="1487"/>
        <end position="1507"/>
    </location>
</feature>
<feature type="compositionally biased region" description="Basic and acidic residues" evidence="7">
    <location>
        <begin position="1546"/>
        <end position="1560"/>
    </location>
</feature>
<feature type="compositionally biased region" description="Polar residues" evidence="7">
    <location>
        <begin position="1410"/>
        <end position="1431"/>
    </location>
</feature>
<dbReference type="KEGG" id="spu:100889521"/>
<dbReference type="InterPro" id="IPR051503">
    <property type="entry name" value="ComplSys_Reg/VirEntry_Med"/>
</dbReference>
<dbReference type="PROSITE" id="PS50026">
    <property type="entry name" value="EGF_3"/>
    <property type="match status" value="1"/>
</dbReference>
<dbReference type="RefSeq" id="XP_030843424.1">
    <property type="nucleotide sequence ID" value="XM_030987564.1"/>
</dbReference>
<organism evidence="13 14">
    <name type="scientific">Strongylocentrotus purpuratus</name>
    <name type="common">Purple sea urchin</name>
    <dbReference type="NCBI Taxonomy" id="7668"/>
    <lineage>
        <taxon>Eukaryota</taxon>
        <taxon>Metazoa</taxon>
        <taxon>Echinodermata</taxon>
        <taxon>Eleutherozoa</taxon>
        <taxon>Echinozoa</taxon>
        <taxon>Echinoidea</taxon>
        <taxon>Euechinoidea</taxon>
        <taxon>Echinacea</taxon>
        <taxon>Camarodonta</taxon>
        <taxon>Echinidea</taxon>
        <taxon>Strongylocentrotidae</taxon>
        <taxon>Strongylocentrotus</taxon>
    </lineage>
</organism>
<dbReference type="CDD" id="cd00054">
    <property type="entry name" value="EGF_CA"/>
    <property type="match status" value="1"/>
</dbReference>
<feature type="region of interest" description="Disordered" evidence="7">
    <location>
        <begin position="752"/>
        <end position="771"/>
    </location>
</feature>
<feature type="region of interest" description="Disordered" evidence="7">
    <location>
        <begin position="1482"/>
        <end position="1595"/>
    </location>
</feature>
<feature type="domain" description="EGF-like" evidence="11">
    <location>
        <begin position="1954"/>
        <end position="1999"/>
    </location>
</feature>
<feature type="compositionally biased region" description="Low complexity" evidence="7">
    <location>
        <begin position="840"/>
        <end position="850"/>
    </location>
</feature>
<feature type="domain" description="Sushi" evidence="12">
    <location>
        <begin position="159"/>
        <end position="210"/>
    </location>
</feature>
<feature type="compositionally biased region" description="Polar residues" evidence="7">
    <location>
        <begin position="1272"/>
        <end position="1285"/>
    </location>
</feature>
<feature type="region of interest" description="Disordered" evidence="7">
    <location>
        <begin position="1257"/>
        <end position="1285"/>
    </location>
</feature>
<keyword evidence="8" id="KW-1133">Transmembrane helix</keyword>
<dbReference type="Proteomes" id="UP000007110">
    <property type="component" value="Unassembled WGS sequence"/>
</dbReference>
<keyword evidence="8" id="KW-0812">Transmembrane</keyword>
<dbReference type="Pfam" id="PF00084">
    <property type="entry name" value="Sushi"/>
    <property type="match status" value="1"/>
</dbReference>
<evidence type="ECO:0000256" key="1">
    <source>
        <dbReference type="ARBA" id="ARBA00004328"/>
    </source>
</evidence>
<accession>A0A7M7SZT1</accession>
<protein>
    <submittedName>
        <fullName evidence="13">Uncharacterized protein</fullName>
    </submittedName>
</protein>
<feature type="compositionally biased region" description="Polar residues" evidence="7">
    <location>
        <begin position="1110"/>
        <end position="1137"/>
    </location>
</feature>
<dbReference type="Gene3D" id="2.10.70.10">
    <property type="entry name" value="Complement Module, domain 1"/>
    <property type="match status" value="2"/>
</dbReference>
<feature type="compositionally biased region" description="Polar residues" evidence="7">
    <location>
        <begin position="1073"/>
        <end position="1100"/>
    </location>
</feature>
<name>A0A7M7SZT1_STRPU</name>
<feature type="compositionally biased region" description="Polar residues" evidence="7">
    <location>
        <begin position="817"/>
        <end position="837"/>
    </location>
</feature>
<feature type="compositionally biased region" description="Low complexity" evidence="7">
    <location>
        <begin position="753"/>
        <end position="768"/>
    </location>
</feature>
<feature type="domain" description="SEA" evidence="10">
    <location>
        <begin position="373"/>
        <end position="497"/>
    </location>
</feature>
<feature type="region of interest" description="Disordered" evidence="7">
    <location>
        <begin position="968"/>
        <end position="1004"/>
    </location>
</feature>
<dbReference type="PANTHER" id="PTHR45785:SF2">
    <property type="entry name" value="COMPLEMENT FACTOR H-RELATED"/>
    <property type="match status" value="1"/>
</dbReference>
<feature type="region of interest" description="Disordered" evidence="7">
    <location>
        <begin position="1406"/>
        <end position="1431"/>
    </location>
</feature>
<evidence type="ECO:0000256" key="7">
    <source>
        <dbReference type="SAM" id="MobiDB-lite"/>
    </source>
</evidence>
<feature type="compositionally biased region" description="Low complexity" evidence="7">
    <location>
        <begin position="1561"/>
        <end position="1576"/>
    </location>
</feature>
<comment type="caution">
    <text evidence="5">Lacks conserved residue(s) required for the propagation of feature annotation.</text>
</comment>
<evidence type="ECO:0000256" key="4">
    <source>
        <dbReference type="ARBA" id="ARBA00023157"/>
    </source>
</evidence>
<dbReference type="InterPro" id="IPR000742">
    <property type="entry name" value="EGF"/>
</dbReference>
<evidence type="ECO:0000256" key="5">
    <source>
        <dbReference type="PROSITE-ProRule" id="PRU00076"/>
    </source>
</evidence>
<feature type="domain" description="Sushi" evidence="12">
    <location>
        <begin position="494"/>
        <end position="559"/>
    </location>
</feature>
<sequence>MKYFCISFLFVHLPAIIIIYQVTSSIAGCIRPEIIDPDIELIDDLPLYDDGAVVILLCDTSQSYVGYGPTAMYCSTDTWIPDPSLRECKAPCNAPVVTAGVLHYDAGSGKTGDVYLDNTAIQFACEDTERTTLYHEQGLEKSICTDGSWDSREAPICAESCTAPPNAVPSGLFRNMIEVTFACDPGFQPIGQTEFICIDGQWNGEFSCEAIPSDEPMTERLMTEKPQREQTTKQPATTDPPIVCDFPDTALLDPDAIVSPMQDGYTLFSLIELSCGGTELTTSDGPSRFACYNRGMWLPSIEDFKCYRPCNAPLASPNVEYITLEGQNVDELYSHNAVIDFICKSEKQSLYGPSLVSCYDGEWNPQQVPTCEDVNPFELKFKITHIDGSPATYKTDYADDESQTFIEMETELVHAIETIYTLLDGYLLSKIVSFSDPGTSGLDVCAVVFIDKSSVSGTLEEVSAETDRILGQSATIDGLSFRFTLDGASVLVSEPCEIPDLLEGIVFESSNEPLENVWYPDSTTFSLSCGDEDYIIDGPTQLVCENGAWVPEGEPICIELQTTSTADVTETLRQTTPIAETTGMTQQTQSTDVQSESPLISAMSTSAFTTSTYTLEPHDTTTPLQTISEISFSDMTTHISASQATTILTVETTEVLTTPEGEITATEDSKLTEFLSTYGNDFTTSGSLGYTASTVTLNSVDDVTTYETVRTDTSVRTDHTTRATDRGISDWPTSFIPTTGDQTSFRTTRISYSSTDSTTATDPNPTTDLQPTKEVSTLISSVSPTLLHTDGTFTSSDASEPTRLMTKSPIPLETTYEEQSATTRTGKSTDSLTTSDEVYTGTFSSSTSGPTLGTERLYTITELTMANTEEEITTHNIEPTIETSTPLTSFPQTPSRTNTDNIGSPKATDSISQTALASITGSSESSDVTTSNAPTESDTNFVTTEFLATSLSDTEALSTTLDSISNLETSQTTQGSTKDSISTNKVQNTTYQETSRLSTNGPSSIPTDLMTTSPDEQFTENALTSRITATDSTTDVTNVVLTTAGEKTVETTDMFSSTITEVTMTNTEEEATTDNLEPTLENSTPLTSFPQTPSRTNTVGIGTPEATDVASRSDSISQTTLVSMTGPTESSDITTSNAPTESFTQILITEFLAASLPDTEALSTTLVPISNSETSQTTEGSTQDSIGSTSAITHVTQFHATIEETEASMTRTTKLGNEATSQMLTEWASLTTVYSDETTVTDLLTTVRRPVTYTTEAYSTDHPTDEPFKTGSARTMTRSDDPTTSEITETTKGVLKTTPHFTSTFRMNSHALTTSQDTQTAEELSTSAFFHPSTLAPTEGGLFSTHETVSAVSDEVTDSDLVTSHSATTPDSFEQTTRMPGDRTASMKFTSTEASRETSSMITDLKTDSNEGYSTATQQTEGSTDVGTTMKTMNSITPVGRLTEKRTTQIKTTAWKTTENDLETEDGVSSPSVMITADERTTEDFTARTTSSRKTSGITPTVDDMSSTTEKETTFERTTEDITSRTTSSLTTSGIAPTADNMSSTTEKETTFERTTEDITSRTTSGLTTSGITPTTDDMSSTTKKETTTQDNSSEMIFSRTTAKQVNNYQSTTDDGTISADWTTAEYIATESPTLPTATMTIGYASTIDATTGDVTSTLHHLTSTKDMPSSSMVTYADTSNPTPKHTVQTTTYQEESSLSTYVPSSTPTDVMMTSAKNALTSRIAATETTTDVTNVILTTAADKTVETTDMFSSTVKENTPGITDSISSSQETVAPQTDTDTVTPATAEATEGGPSTQIHSQEPCKSCNPETETCLDGRCECRPSKYRVFSNDECSETKSFTLTFRILLIEQGQAIFNNDLLDKQSSAYQILQGDLVKSINSIFDDLPSFLGSEIFSFQSGSIIATSLVYFNSNSLVTNDSLTNHIDDVLTTDEYTISSNSSYTLDASNLVIQATNECSLGTDDCSPFSTCSDIDKEGFNCTCIEGYTSISIPSGLHCETVTTTYTTEDLITSTVMANGNSPSIATWILITVSVVGGAFIIFLLVSLICVIRKSSKRKITHPEETLVVPKAKKDNKLEAYRGYYTSFNESIDESTDYVEDTAL</sequence>
<dbReference type="SUPFAM" id="SSF82671">
    <property type="entry name" value="SEA domain"/>
    <property type="match status" value="1"/>
</dbReference>
<feature type="domain" description="Sushi" evidence="12">
    <location>
        <begin position="308"/>
        <end position="373"/>
    </location>
</feature>
<dbReference type="OrthoDB" id="10070537at2759"/>
<keyword evidence="4" id="KW-1015">Disulfide bond</keyword>
<keyword evidence="3 9" id="KW-0732">Signal</keyword>